<evidence type="ECO:0000313" key="3">
    <source>
        <dbReference type="Proteomes" id="UP000799324"/>
    </source>
</evidence>
<dbReference type="PANTHER" id="PTHR35394:SF5">
    <property type="entry name" value="DUF3176 DOMAIN-CONTAINING PROTEIN"/>
    <property type="match status" value="1"/>
</dbReference>
<keyword evidence="1" id="KW-1133">Transmembrane helix</keyword>
<dbReference type="PANTHER" id="PTHR35394">
    <property type="entry name" value="DUF3176 DOMAIN-CONTAINING PROTEIN"/>
    <property type="match status" value="1"/>
</dbReference>
<proteinExistence type="predicted"/>
<accession>A0A6A6SJ58</accession>
<feature type="transmembrane region" description="Helical" evidence="1">
    <location>
        <begin position="122"/>
        <end position="142"/>
    </location>
</feature>
<dbReference type="InterPro" id="IPR021514">
    <property type="entry name" value="DUF3176"/>
</dbReference>
<dbReference type="OrthoDB" id="5242705at2759"/>
<dbReference type="Pfam" id="PF11374">
    <property type="entry name" value="DUF3176"/>
    <property type="match status" value="1"/>
</dbReference>
<dbReference type="EMBL" id="MU004733">
    <property type="protein sequence ID" value="KAF2647027.1"/>
    <property type="molecule type" value="Genomic_DNA"/>
</dbReference>
<dbReference type="Proteomes" id="UP000799324">
    <property type="component" value="Unassembled WGS sequence"/>
</dbReference>
<sequence length="734" mass="80863">MKVCLLATGALSISRTSPQKNVSIPIRATVSIVAFHKENPLLSDLRKINSIDLPRTMAPILSEDSNSKIRDVIEIETRSLDICRDSSTDETHTQLNESVVECLDELGHFDHKNWIYDWFWELLAWALSTILLVATILLLVTFDGKLASQWNCQISINAMVAILSQAAVSALLLPVNASVGQQKWLWYQKEHDLVDLEAFDLASRGAEGSLRFLSGRRRLPSPATAGATITILMLGFQPFVQQAVKSSSVQWTRTGGDARIGRVTQFNDSFPTVPGEYGLSDGISFDLSSSMRGPLNIGLASNDNDPSQVLGSCSSSNCTWGIYKSLSLCASVEDVTSTIVQNCTTGDISYPVFVGDRLVFNQSCNVSTHALSGISKDDPNALAGKAYGIMTPWENFGLFELYWPLEDDPIDTAWRSRAVAMNAVLIFMQQSPSSRANETHGIPPSGRLALNLTVGFCSQDLITTMANGTTHTDVIRESSDLGWTIESGLVQGEPLALAANDNGARYSIDMDSVVRLDGILYWSGIRSTHGLVQPTREAGEALDATHASDPGNMTRVPTFDVFRVLADDVLGKNHDEFDPQAALSRAEYRMNNITTSMTNRYGSFYLLSAKVFADARTMVSLRRQVNLRGNNVAVGIAWDLANFIEVNFRWLAAPLILWLSATAFFFTTILATKSRKAPVWKSSVLALLQARGVACQEVDRKEIKRQARNTQARLSKEGRAWWLQVYLPDTRKND</sequence>
<name>A0A6A6SJ58_9PLEO</name>
<organism evidence="2 3">
    <name type="scientific">Lophiostoma macrostomum CBS 122681</name>
    <dbReference type="NCBI Taxonomy" id="1314788"/>
    <lineage>
        <taxon>Eukaryota</taxon>
        <taxon>Fungi</taxon>
        <taxon>Dikarya</taxon>
        <taxon>Ascomycota</taxon>
        <taxon>Pezizomycotina</taxon>
        <taxon>Dothideomycetes</taxon>
        <taxon>Pleosporomycetidae</taxon>
        <taxon>Pleosporales</taxon>
        <taxon>Lophiostomataceae</taxon>
        <taxon>Lophiostoma</taxon>
    </lineage>
</organism>
<feature type="transmembrane region" description="Helical" evidence="1">
    <location>
        <begin position="650"/>
        <end position="671"/>
    </location>
</feature>
<keyword evidence="1" id="KW-0812">Transmembrane</keyword>
<evidence type="ECO:0000313" key="2">
    <source>
        <dbReference type="EMBL" id="KAF2647027.1"/>
    </source>
</evidence>
<evidence type="ECO:0000256" key="1">
    <source>
        <dbReference type="SAM" id="Phobius"/>
    </source>
</evidence>
<keyword evidence="1" id="KW-0472">Membrane</keyword>
<gene>
    <name evidence="2" type="ORF">K491DRAFT_763891</name>
</gene>
<protein>
    <submittedName>
        <fullName evidence="2">Uncharacterized protein</fullName>
    </submittedName>
</protein>
<dbReference type="AlphaFoldDB" id="A0A6A6SJ58"/>
<reference evidence="2" key="1">
    <citation type="journal article" date="2020" name="Stud. Mycol.">
        <title>101 Dothideomycetes genomes: a test case for predicting lifestyles and emergence of pathogens.</title>
        <authorList>
            <person name="Haridas S."/>
            <person name="Albert R."/>
            <person name="Binder M."/>
            <person name="Bloem J."/>
            <person name="Labutti K."/>
            <person name="Salamov A."/>
            <person name="Andreopoulos B."/>
            <person name="Baker S."/>
            <person name="Barry K."/>
            <person name="Bills G."/>
            <person name="Bluhm B."/>
            <person name="Cannon C."/>
            <person name="Castanera R."/>
            <person name="Culley D."/>
            <person name="Daum C."/>
            <person name="Ezra D."/>
            <person name="Gonzalez J."/>
            <person name="Henrissat B."/>
            <person name="Kuo A."/>
            <person name="Liang C."/>
            <person name="Lipzen A."/>
            <person name="Lutzoni F."/>
            <person name="Magnuson J."/>
            <person name="Mondo S."/>
            <person name="Nolan M."/>
            <person name="Ohm R."/>
            <person name="Pangilinan J."/>
            <person name="Park H.-J."/>
            <person name="Ramirez L."/>
            <person name="Alfaro M."/>
            <person name="Sun H."/>
            <person name="Tritt A."/>
            <person name="Yoshinaga Y."/>
            <person name="Zwiers L.-H."/>
            <person name="Turgeon B."/>
            <person name="Goodwin S."/>
            <person name="Spatafora J."/>
            <person name="Crous P."/>
            <person name="Grigoriev I."/>
        </authorList>
    </citation>
    <scope>NUCLEOTIDE SEQUENCE</scope>
    <source>
        <strain evidence="2">CBS 122681</strain>
    </source>
</reference>
<keyword evidence="3" id="KW-1185">Reference proteome</keyword>